<dbReference type="GO" id="GO:0009034">
    <property type="term" value="F:tryptophanase activity"/>
    <property type="evidence" value="ECO:0007669"/>
    <property type="project" value="UniProtKB-EC"/>
</dbReference>
<dbReference type="Gene3D" id="3.90.1150.10">
    <property type="entry name" value="Aspartate Aminotransferase, domain 1"/>
    <property type="match status" value="1"/>
</dbReference>
<gene>
    <name evidence="6" type="ORF">ENM78_02970</name>
</gene>
<evidence type="ECO:0000259" key="5">
    <source>
        <dbReference type="Pfam" id="PF01212"/>
    </source>
</evidence>
<feature type="domain" description="Aromatic amino acid beta-eliminating lyase/threonine aldolase" evidence="5">
    <location>
        <begin position="54"/>
        <end position="426"/>
    </location>
</feature>
<dbReference type="InterPro" id="IPR015424">
    <property type="entry name" value="PyrdxlP-dep_Trfase"/>
</dbReference>
<comment type="similarity">
    <text evidence="2">Belongs to the beta-eliminating lyase family.</text>
</comment>
<dbReference type="EMBL" id="DRZC01000035">
    <property type="protein sequence ID" value="HHQ80411.1"/>
    <property type="molecule type" value="Genomic_DNA"/>
</dbReference>
<dbReference type="InterPro" id="IPR001597">
    <property type="entry name" value="ArAA_b-elim_lyase/Thr_aldolase"/>
</dbReference>
<dbReference type="SUPFAM" id="SSF53383">
    <property type="entry name" value="PLP-dependent transferases"/>
    <property type="match status" value="1"/>
</dbReference>
<name>A0A7J3ZJX3_9CREN</name>
<sequence length="480" mass="54088">MVVKSRDGGQLLVDGYRVRVIEKLRLPPLWTRLEAIREAGWNTFLLKNEHVFLDMLTDSGVNAMTDEQLAAMISAQDSYAGSRTFYEFEKAVREVLGLEYVLPTHQGRGAEHVIAKVFIKPGSIVAANYHFTTTKAHFELQGAKLYELYISEAMDTTSSHPFKGNMDVEKLRDLVRRHGADKIAFVRMEATANLLGGQPFSLENLRAVREVCDEHGLLLVIDGSMIDWNAYLIKQREPGYRNKSIAEIVKEIASMADVYYASGRKAGCARGGFIATNNRELYEKMKVLLPVYEGFFTYGGMSIRELAALAVGIRDIVDEALIGSEVELIRCFVDELDRRGVPVVRPPGGLGCHLDAMRFLPHVPQSQYPAAALSSAIYIVSGIRSMERGTVSIDRDESGREVLSDLELVRLALPRRTYLKSHIDYAIDRITWLYEHRELIGGLEWVYEPPVLRFFMGRLRDTGNWGEELAKAYASELGEW</sequence>
<dbReference type="PANTHER" id="PTHR32325">
    <property type="entry name" value="BETA-ELIMINATING LYASE-LIKE PROTEIN-RELATED"/>
    <property type="match status" value="1"/>
</dbReference>
<dbReference type="InterPro" id="IPR011166">
    <property type="entry name" value="Beta-eliminating_lyase"/>
</dbReference>
<evidence type="ECO:0000256" key="4">
    <source>
        <dbReference type="ARBA" id="ARBA00023239"/>
    </source>
</evidence>
<evidence type="ECO:0000256" key="1">
    <source>
        <dbReference type="ARBA" id="ARBA00001933"/>
    </source>
</evidence>
<comment type="cofactor">
    <cofactor evidence="1">
        <name>pyridoxal 5'-phosphate</name>
        <dbReference type="ChEBI" id="CHEBI:597326"/>
    </cofactor>
</comment>
<keyword evidence="4 6" id="KW-0456">Lyase</keyword>
<dbReference type="EC" id="4.1.99.1" evidence="6"/>
<organism evidence="6">
    <name type="scientific">Fervidicoccus fontis</name>
    <dbReference type="NCBI Taxonomy" id="683846"/>
    <lineage>
        <taxon>Archaea</taxon>
        <taxon>Thermoproteota</taxon>
        <taxon>Thermoprotei</taxon>
        <taxon>Fervidicoccales</taxon>
        <taxon>Fervidicoccaceae</taxon>
        <taxon>Fervidicoccus</taxon>
    </lineage>
</organism>
<accession>A0A7J3ZJX3</accession>
<comment type="caution">
    <text evidence="6">The sequence shown here is derived from an EMBL/GenBank/DDBJ whole genome shotgun (WGS) entry which is preliminary data.</text>
</comment>
<dbReference type="AlphaFoldDB" id="A0A7J3ZJX3"/>
<dbReference type="PANTHER" id="PTHR32325:SF4">
    <property type="entry name" value="TRYPTOPHANASE"/>
    <property type="match status" value="1"/>
</dbReference>
<dbReference type="NCBIfam" id="NF009709">
    <property type="entry name" value="PRK13238.1"/>
    <property type="match status" value="1"/>
</dbReference>
<dbReference type="PIRSF" id="PIRSF001386">
    <property type="entry name" value="Trpase"/>
    <property type="match status" value="1"/>
</dbReference>
<reference evidence="6" key="1">
    <citation type="journal article" date="2020" name="mSystems">
        <title>Genome- and Community-Level Interaction Insights into Carbon Utilization and Element Cycling Functions of Hydrothermarchaeota in Hydrothermal Sediment.</title>
        <authorList>
            <person name="Zhou Z."/>
            <person name="Liu Y."/>
            <person name="Xu W."/>
            <person name="Pan J."/>
            <person name="Luo Z.H."/>
            <person name="Li M."/>
        </authorList>
    </citation>
    <scope>NUCLEOTIDE SEQUENCE [LARGE SCALE GENOMIC DNA]</scope>
    <source>
        <strain evidence="6">SpSt-1116</strain>
    </source>
</reference>
<protein>
    <submittedName>
        <fullName evidence="6">Tryptophanase</fullName>
        <ecNumber evidence="6">4.1.99.1</ecNumber>
    </submittedName>
</protein>
<dbReference type="InterPro" id="IPR015422">
    <property type="entry name" value="PyrdxlP-dep_Trfase_small"/>
</dbReference>
<dbReference type="Gene3D" id="3.40.640.10">
    <property type="entry name" value="Type I PLP-dependent aspartate aminotransferase-like (Major domain)"/>
    <property type="match status" value="1"/>
</dbReference>
<evidence type="ECO:0000256" key="3">
    <source>
        <dbReference type="ARBA" id="ARBA00022898"/>
    </source>
</evidence>
<evidence type="ECO:0000313" key="6">
    <source>
        <dbReference type="EMBL" id="HHQ80411.1"/>
    </source>
</evidence>
<dbReference type="Pfam" id="PF01212">
    <property type="entry name" value="Beta_elim_lyase"/>
    <property type="match status" value="1"/>
</dbReference>
<keyword evidence="3" id="KW-0663">Pyridoxal phosphate</keyword>
<evidence type="ECO:0000256" key="2">
    <source>
        <dbReference type="ARBA" id="ARBA00009721"/>
    </source>
</evidence>
<proteinExistence type="inferred from homology"/>
<dbReference type="InterPro" id="IPR015421">
    <property type="entry name" value="PyrdxlP-dep_Trfase_major"/>
</dbReference>